<feature type="compositionally biased region" description="Low complexity" evidence="1">
    <location>
        <begin position="100"/>
        <end position="111"/>
    </location>
</feature>
<keyword evidence="2" id="KW-0472">Membrane</keyword>
<feature type="region of interest" description="Disordered" evidence="1">
    <location>
        <begin position="97"/>
        <end position="120"/>
    </location>
</feature>
<accession>A0A6B8MEA0</accession>
<dbReference type="AlphaFoldDB" id="A0A6B8MEA0"/>
<dbReference type="Proteomes" id="UP000422569">
    <property type="component" value="Chromosome"/>
</dbReference>
<dbReference type="RefSeq" id="WP_016920573.1">
    <property type="nucleotide sequence ID" value="NZ_CP044331.1"/>
</dbReference>
<evidence type="ECO:0000256" key="1">
    <source>
        <dbReference type="SAM" id="MobiDB-lite"/>
    </source>
</evidence>
<dbReference type="EMBL" id="CP044331">
    <property type="protein sequence ID" value="QGM98950.1"/>
    <property type="molecule type" value="Genomic_DNA"/>
</dbReference>
<sequence length="187" mass="19582">MTRNRAGWGVTAAGATLAAGGVYAMWSGWDLILLERGWSLFIAGSVFLAGGVVTMALGRVVAHLARLGAGLPAAQSAQAIQTASPAPAFTPMVAPRQDAAPKTPEAAPAAWREPEPKAEQPFDRPDFAAMLGAELTPEQPTEVDRYTAGDATYVMMSDGSVEVRSPVGTQRYPSLAALRAEAESRQS</sequence>
<keyword evidence="4" id="KW-1185">Reference proteome</keyword>
<protein>
    <submittedName>
        <fullName evidence="3">Uncharacterized protein</fullName>
    </submittedName>
</protein>
<feature type="transmembrane region" description="Helical" evidence="2">
    <location>
        <begin position="7"/>
        <end position="26"/>
    </location>
</feature>
<keyword evidence="2" id="KW-1133">Transmembrane helix</keyword>
<evidence type="ECO:0000256" key="2">
    <source>
        <dbReference type="SAM" id="Phobius"/>
    </source>
</evidence>
<evidence type="ECO:0000313" key="3">
    <source>
        <dbReference type="EMBL" id="QGM98950.1"/>
    </source>
</evidence>
<dbReference type="KEGG" id="mpar:F7D14_16630"/>
<reference evidence="3 4" key="1">
    <citation type="submission" date="2019-09" db="EMBL/GenBank/DDBJ databases">
        <title>Isolation and complete genome sequencing of Methylocystis species.</title>
        <authorList>
            <person name="Rumah B.L."/>
            <person name="Stead C.E."/>
            <person name="Stevens B.C."/>
            <person name="Minton N.P."/>
            <person name="Grosse-Honebrink A."/>
            <person name="Zhang Y."/>
        </authorList>
    </citation>
    <scope>NUCLEOTIDE SEQUENCE [LARGE SCALE GENOMIC DNA]</scope>
    <source>
        <strain evidence="3 4">BRCS2</strain>
    </source>
</reference>
<feature type="transmembrane region" description="Helical" evidence="2">
    <location>
        <begin position="38"/>
        <end position="57"/>
    </location>
</feature>
<gene>
    <name evidence="3" type="ORF">F7D14_16630</name>
</gene>
<evidence type="ECO:0000313" key="4">
    <source>
        <dbReference type="Proteomes" id="UP000422569"/>
    </source>
</evidence>
<keyword evidence="2" id="KW-0812">Transmembrane</keyword>
<organism evidence="3 4">
    <name type="scientific">Methylocystis parvus</name>
    <dbReference type="NCBI Taxonomy" id="134"/>
    <lineage>
        <taxon>Bacteria</taxon>
        <taxon>Pseudomonadati</taxon>
        <taxon>Pseudomonadota</taxon>
        <taxon>Alphaproteobacteria</taxon>
        <taxon>Hyphomicrobiales</taxon>
        <taxon>Methylocystaceae</taxon>
        <taxon>Methylocystis</taxon>
    </lineage>
</organism>
<name>A0A6B8MEA0_9HYPH</name>
<proteinExistence type="predicted"/>